<dbReference type="AlphaFoldDB" id="A0A931IZ24"/>
<evidence type="ECO:0000313" key="2">
    <source>
        <dbReference type="EMBL" id="MBH9554231.1"/>
    </source>
</evidence>
<feature type="region of interest" description="Disordered" evidence="1">
    <location>
        <begin position="41"/>
        <end position="114"/>
    </location>
</feature>
<keyword evidence="3" id="KW-1185">Reference proteome</keyword>
<dbReference type="EMBL" id="JAEDAL010000010">
    <property type="protein sequence ID" value="MBH9554231.1"/>
    <property type="molecule type" value="Genomic_DNA"/>
</dbReference>
<reference evidence="2" key="1">
    <citation type="submission" date="2020-12" db="EMBL/GenBank/DDBJ databases">
        <title>The genome sequence of Inhella sp. 4Y17.</title>
        <authorList>
            <person name="Liu Y."/>
        </authorList>
    </citation>
    <scope>NUCLEOTIDE SEQUENCE</scope>
    <source>
        <strain evidence="2">4Y10</strain>
    </source>
</reference>
<feature type="compositionally biased region" description="Low complexity" evidence="1">
    <location>
        <begin position="57"/>
        <end position="66"/>
    </location>
</feature>
<proteinExistence type="predicted"/>
<feature type="compositionally biased region" description="Polar residues" evidence="1">
    <location>
        <begin position="92"/>
        <end position="108"/>
    </location>
</feature>
<name>A0A931IZ24_9BURK</name>
<evidence type="ECO:0000313" key="3">
    <source>
        <dbReference type="Proteomes" id="UP000620139"/>
    </source>
</evidence>
<accession>A0A931IZ24</accession>
<gene>
    <name evidence="2" type="ORF">I7X43_15415</name>
</gene>
<dbReference type="RefSeq" id="WP_198101843.1">
    <property type="nucleotide sequence ID" value="NZ_JAEDAL010000010.1"/>
</dbReference>
<organism evidence="2 3">
    <name type="scientific">Inhella gelatinilytica</name>
    <dbReference type="NCBI Taxonomy" id="2795030"/>
    <lineage>
        <taxon>Bacteria</taxon>
        <taxon>Pseudomonadati</taxon>
        <taxon>Pseudomonadota</taxon>
        <taxon>Betaproteobacteria</taxon>
        <taxon>Burkholderiales</taxon>
        <taxon>Sphaerotilaceae</taxon>
        <taxon>Inhella</taxon>
    </lineage>
</organism>
<dbReference type="Proteomes" id="UP000620139">
    <property type="component" value="Unassembled WGS sequence"/>
</dbReference>
<comment type="caution">
    <text evidence="2">The sequence shown here is derived from an EMBL/GenBank/DDBJ whole genome shotgun (WGS) entry which is preliminary data.</text>
</comment>
<protein>
    <submittedName>
        <fullName evidence="2">Uncharacterized protein</fullName>
    </submittedName>
</protein>
<sequence length="433" mass="48007">MTWKKRRIATFTFLAFALLLGLWLAARHQVQLEQADGAPNTAAAQASRPSASLALNPTALPTAPSTRPTPPSAPLTERERRWQERDRAWCDQGTQVTAGASRKGPSSESAERISEALEKEQRVAWADLTREWEQTLRAQADPASQATAETLWMVRNRGADTAAVVDRLTDLAQRTRLPYVVGLAAQSACWSSHTDPKCQAALKIWLEVEPHNLQALQYSPPERNAEPAAVHLYMDRLMTARESRNPQVEFIQRLWNLEGDLPPGLRRTTRSVGLIGLWAATQAGRWSALTGLCKSLSARGGDPHRCGEVADHLWPLLRRNAFDETLLLALARTAPSRSTDWAARAEETEARTQWATHEFIEQSQPWIEQDLACHSASPMQDYARDLFMQGEIAALNARMPRDPAARAALAKRFRDKRGRGLLENPASGGGAGR</sequence>
<feature type="compositionally biased region" description="Basic and acidic residues" evidence="1">
    <location>
        <begin position="76"/>
        <end position="89"/>
    </location>
</feature>
<feature type="compositionally biased region" description="Polar residues" evidence="1">
    <location>
        <begin position="42"/>
        <end position="55"/>
    </location>
</feature>
<evidence type="ECO:0000256" key="1">
    <source>
        <dbReference type="SAM" id="MobiDB-lite"/>
    </source>
</evidence>